<dbReference type="InterPro" id="IPR003131">
    <property type="entry name" value="T1-type_BTB"/>
</dbReference>
<evidence type="ECO:0000313" key="4">
    <source>
        <dbReference type="Proteomes" id="UP001530293"/>
    </source>
</evidence>
<dbReference type="EMBL" id="JALLBG020000228">
    <property type="protein sequence ID" value="KAL3758606.1"/>
    <property type="molecule type" value="Genomic_DNA"/>
</dbReference>
<comment type="caution">
    <text evidence="3">The sequence shown here is derived from an EMBL/GenBank/DDBJ whole genome shotgun (WGS) entry which is preliminary data.</text>
</comment>
<dbReference type="PANTHER" id="PTHR14499">
    <property type="entry name" value="POTASSIUM CHANNEL TETRAMERIZATION DOMAIN-CONTAINING"/>
    <property type="match status" value="1"/>
</dbReference>
<dbReference type="Pfam" id="PF02214">
    <property type="entry name" value="BTB_2"/>
    <property type="match status" value="1"/>
</dbReference>
<dbReference type="Gene3D" id="2.60.120.920">
    <property type="match status" value="1"/>
</dbReference>
<dbReference type="AlphaFoldDB" id="A0ABD3M797"/>
<dbReference type="Proteomes" id="UP001530293">
    <property type="component" value="Unassembled WGS sequence"/>
</dbReference>
<proteinExistence type="predicted"/>
<dbReference type="PANTHER" id="PTHR14499:SF136">
    <property type="entry name" value="GH08630P"/>
    <property type="match status" value="1"/>
</dbReference>
<organism evidence="3 4">
    <name type="scientific">Discostella pseudostelligera</name>
    <dbReference type="NCBI Taxonomy" id="259834"/>
    <lineage>
        <taxon>Eukaryota</taxon>
        <taxon>Sar</taxon>
        <taxon>Stramenopiles</taxon>
        <taxon>Ochrophyta</taxon>
        <taxon>Bacillariophyta</taxon>
        <taxon>Coscinodiscophyceae</taxon>
        <taxon>Thalassiosirophycidae</taxon>
        <taxon>Stephanodiscales</taxon>
        <taxon>Stephanodiscaceae</taxon>
        <taxon>Discostella</taxon>
    </lineage>
</organism>
<dbReference type="InterPro" id="IPR011333">
    <property type="entry name" value="SKP1/BTB/POZ_sf"/>
</dbReference>
<evidence type="ECO:0000313" key="3">
    <source>
        <dbReference type="EMBL" id="KAL3758606.1"/>
    </source>
</evidence>
<evidence type="ECO:0000259" key="2">
    <source>
        <dbReference type="Pfam" id="PF02214"/>
    </source>
</evidence>
<dbReference type="InterPro" id="IPR043136">
    <property type="entry name" value="B30.2/SPRY_sf"/>
</dbReference>
<reference evidence="3 4" key="1">
    <citation type="submission" date="2024-10" db="EMBL/GenBank/DDBJ databases">
        <title>Updated reference genomes for cyclostephanoid diatoms.</title>
        <authorList>
            <person name="Roberts W.R."/>
            <person name="Alverson A.J."/>
        </authorList>
    </citation>
    <scope>NUCLEOTIDE SEQUENCE [LARGE SCALE GENOMIC DNA]</scope>
    <source>
        <strain evidence="3 4">AJA232-27</strain>
    </source>
</reference>
<feature type="domain" description="Potassium channel tetramerisation-type BTB" evidence="2">
    <location>
        <begin position="64"/>
        <end position="126"/>
    </location>
</feature>
<gene>
    <name evidence="3" type="ORF">ACHAWU_008360</name>
</gene>
<dbReference type="SUPFAM" id="SSF54695">
    <property type="entry name" value="POZ domain"/>
    <property type="match status" value="1"/>
</dbReference>
<sequence length="348" mass="39216">MSSKRNKDDDRLSLDETLANLTLVLKKKQQVLEEREAALEKATAELNRGRSEVFGDKSDNDVLHLNVGGDRMSVLRRTLTSVEGSMLASRFSGRWDDSLEKDGEGCFFIDQPMELFRPMINHLRAKSCETPLVPPVKSPHLINMHYELRLDFYRMVEYFGMTHGIYPTVIEMHSGDPESAEIGTFPDCYVKSSEWSTFTVQTLGHNRDITSFEIVLGSVERMQIGWINESRYVENVSDDHKNGVGEEENSLALDCCRGGLLNQGEFTKLESLRKLKAGSVIRCEQKGHRWLVDGKLVASSLASDDTFHFENAFLPPTGHVNNGKKDEIIPCFSGKGHWTLSQIVLSCP</sequence>
<dbReference type="Gene3D" id="3.30.710.10">
    <property type="entry name" value="Potassium Channel Kv1.1, Chain A"/>
    <property type="match status" value="1"/>
</dbReference>
<evidence type="ECO:0000256" key="1">
    <source>
        <dbReference type="SAM" id="Coils"/>
    </source>
</evidence>
<feature type="coiled-coil region" evidence="1">
    <location>
        <begin position="25"/>
        <end position="52"/>
    </location>
</feature>
<keyword evidence="1" id="KW-0175">Coiled coil</keyword>
<accession>A0ABD3M797</accession>
<keyword evidence="4" id="KW-1185">Reference proteome</keyword>
<protein>
    <recommendedName>
        <fullName evidence="2">Potassium channel tetramerisation-type BTB domain-containing protein</fullName>
    </recommendedName>
</protein>
<name>A0ABD3M797_9STRA</name>